<feature type="domain" description="Amidase" evidence="1">
    <location>
        <begin position="25"/>
        <end position="456"/>
    </location>
</feature>
<evidence type="ECO:0000313" key="2">
    <source>
        <dbReference type="EMBL" id="RVT91573.1"/>
    </source>
</evidence>
<dbReference type="GO" id="GO:0003824">
    <property type="term" value="F:catalytic activity"/>
    <property type="evidence" value="ECO:0007669"/>
    <property type="project" value="InterPro"/>
</dbReference>
<reference evidence="2 3" key="1">
    <citation type="submission" date="2019-01" db="EMBL/GenBank/DDBJ databases">
        <authorList>
            <person name="Chen W.-M."/>
        </authorList>
    </citation>
    <scope>NUCLEOTIDE SEQUENCE [LARGE SCALE GENOMIC DNA]</scope>
    <source>
        <strain evidence="2 3">CCP-6</strain>
    </source>
</reference>
<name>A0A437M1Z5_9PROT</name>
<dbReference type="EMBL" id="SACL01000010">
    <property type="protein sequence ID" value="RVT91573.1"/>
    <property type="molecule type" value="Genomic_DNA"/>
</dbReference>
<dbReference type="RefSeq" id="WP_127789676.1">
    <property type="nucleotide sequence ID" value="NZ_SACL01000010.1"/>
</dbReference>
<accession>A0A437M1Z5</accession>
<dbReference type="InterPro" id="IPR023631">
    <property type="entry name" value="Amidase_dom"/>
</dbReference>
<dbReference type="InterPro" id="IPR036928">
    <property type="entry name" value="AS_sf"/>
</dbReference>
<dbReference type="PANTHER" id="PTHR11895">
    <property type="entry name" value="TRANSAMIDASE"/>
    <property type="match status" value="1"/>
</dbReference>
<proteinExistence type="predicted"/>
<dbReference type="Gene3D" id="3.90.1300.10">
    <property type="entry name" value="Amidase signature (AS) domain"/>
    <property type="match status" value="1"/>
</dbReference>
<dbReference type="AlphaFoldDB" id="A0A437M1Z5"/>
<keyword evidence="3" id="KW-1185">Reference proteome</keyword>
<dbReference type="Pfam" id="PF01425">
    <property type="entry name" value="Amidase"/>
    <property type="match status" value="1"/>
</dbReference>
<comment type="caution">
    <text evidence="2">The sequence shown here is derived from an EMBL/GenBank/DDBJ whole genome shotgun (WGS) entry which is preliminary data.</text>
</comment>
<dbReference type="PANTHER" id="PTHR11895:SF76">
    <property type="entry name" value="INDOLEACETAMIDE HYDROLASE"/>
    <property type="match status" value="1"/>
</dbReference>
<gene>
    <name evidence="2" type="ORF">EOD42_21630</name>
</gene>
<sequence>MTEPCDLTAVEARRLIGAKKLSAVELLQSCIGRIDAVNHAVNAMTAMDPDAAMTTAKAADAETMKGGPLPPLHGLPMGIKDLEATKGLRTTWGSPIFADHVPTADEHMVANMRAKGAVILGKTNVPEFGLGANSRNLVWGATGNAFNPAYNAAGSSGGSAVALATNMVPLATGSDTGGSLRNPAAFNGIIGFRPSSGTIPASRRGHGWSPLPMLGPMARNVADTALMFSAMVSDDAVDPLSYTFHGRKMREVADYYYPVAPADLGSMRLAFTEDFGQAPTESIVRRAFQKIAAALAPMFAKAESAHPDVSGGDEAFEVLRAAGVLSAHLEKTRKTPELCGPNMHANVQEGLGYSLVDQANALTRQTQIYRNFQEFFGKFDILVSPAITTSPRPWQELYPAEIDGKPTRTYFHWLSLAYYVTLTGHPALSLPVGVDEKGFPFGLQIVGPRGGDVLVLQVAAAIEAAFANDPAFARPVPDIEALKKAGPISAMPDFKSWG</sequence>
<evidence type="ECO:0000313" key="3">
    <source>
        <dbReference type="Proteomes" id="UP000282957"/>
    </source>
</evidence>
<organism evidence="2 3">
    <name type="scientific">Rhodovarius crocodyli</name>
    <dbReference type="NCBI Taxonomy" id="1979269"/>
    <lineage>
        <taxon>Bacteria</taxon>
        <taxon>Pseudomonadati</taxon>
        <taxon>Pseudomonadota</taxon>
        <taxon>Alphaproteobacteria</taxon>
        <taxon>Acetobacterales</taxon>
        <taxon>Roseomonadaceae</taxon>
        <taxon>Rhodovarius</taxon>
    </lineage>
</organism>
<evidence type="ECO:0000259" key="1">
    <source>
        <dbReference type="Pfam" id="PF01425"/>
    </source>
</evidence>
<dbReference type="InterPro" id="IPR000120">
    <property type="entry name" value="Amidase"/>
</dbReference>
<dbReference type="OrthoDB" id="7245165at2"/>
<protein>
    <submittedName>
        <fullName evidence="2">Amidase</fullName>
    </submittedName>
</protein>
<dbReference type="SUPFAM" id="SSF75304">
    <property type="entry name" value="Amidase signature (AS) enzymes"/>
    <property type="match status" value="1"/>
</dbReference>
<dbReference type="Proteomes" id="UP000282957">
    <property type="component" value="Unassembled WGS sequence"/>
</dbReference>